<sequence>EAEAALHAALEQADAAPPGIVHLVGAGPGAADLLTLRAQRLLGEADIILHDRLVPQAVLAMARRDAPRIFVGKARDRHSLTQAEINALLIRLAREGKRVVRLKGGDPFVFGRGGEELEALRAAGIACEVVPGITAALACAAQAGIALTHREASRSLTLLTGHTREGELAVDFSALARPGQTLAVYMAVTTLPGLFAGMMAAGARPDLPAAFFEWGGTPRQRVLRGRFDEVARDAAGWIGDGPGLLLLGEVCGR</sequence>
<dbReference type="PANTHER" id="PTHR45790">
    <property type="entry name" value="SIROHEME SYNTHASE-RELATED"/>
    <property type="match status" value="1"/>
</dbReference>
<evidence type="ECO:0000256" key="1">
    <source>
        <dbReference type="ARBA" id="ARBA00005879"/>
    </source>
</evidence>
<dbReference type="InterPro" id="IPR003043">
    <property type="entry name" value="Uropor_MeTrfase_CS"/>
</dbReference>
<evidence type="ECO:0000313" key="11">
    <source>
        <dbReference type="Proteomes" id="UP000005324"/>
    </source>
</evidence>
<dbReference type="Gene3D" id="3.30.950.10">
    <property type="entry name" value="Methyltransferase, Cobalt-precorrin-4 Transmethylase, Domain 2"/>
    <property type="match status" value="1"/>
</dbReference>
<dbReference type="EMBL" id="ADVL01000567">
    <property type="protein sequence ID" value="EFH10995.1"/>
    <property type="molecule type" value="Genomic_DNA"/>
</dbReference>
<dbReference type="InterPro" id="IPR050161">
    <property type="entry name" value="Siro_Cobalamin_biosynth"/>
</dbReference>
<evidence type="ECO:0000313" key="10">
    <source>
        <dbReference type="EMBL" id="EFH10995.1"/>
    </source>
</evidence>
<evidence type="ECO:0000256" key="8">
    <source>
        <dbReference type="RuleBase" id="RU003960"/>
    </source>
</evidence>
<comment type="pathway">
    <text evidence="7">Porphyrin-containing compound metabolism; siroheme biosynthesis; precorrin-2 from uroporphyrinogen III: step 1/1.</text>
</comment>
<accession>D5RNX4</accession>
<keyword evidence="4 8" id="KW-0808">Transferase</keyword>
<reference evidence="10 11" key="1">
    <citation type="submission" date="2010-04" db="EMBL/GenBank/DDBJ databases">
        <authorList>
            <person name="Qin X."/>
            <person name="Bachman B."/>
            <person name="Battles P."/>
            <person name="Bell A."/>
            <person name="Bess C."/>
            <person name="Bickham C."/>
            <person name="Chaboub L."/>
            <person name="Chen D."/>
            <person name="Coyle M."/>
            <person name="Deiros D.R."/>
            <person name="Dinh H."/>
            <person name="Forbes L."/>
            <person name="Fowler G."/>
            <person name="Francisco L."/>
            <person name="Fu Q."/>
            <person name="Gubbala S."/>
            <person name="Hale W."/>
            <person name="Han Y."/>
            <person name="Hemphill L."/>
            <person name="Highlander S.K."/>
            <person name="Hirani K."/>
            <person name="Hogues M."/>
            <person name="Jackson L."/>
            <person name="Jakkamsetti A."/>
            <person name="Javaid M."/>
            <person name="Jiang H."/>
            <person name="Korchina V."/>
            <person name="Kovar C."/>
            <person name="Lara F."/>
            <person name="Lee S."/>
            <person name="Mata R."/>
            <person name="Mathew T."/>
            <person name="Moen C."/>
            <person name="Morales K."/>
            <person name="Munidasa M."/>
            <person name="Nazareth L."/>
            <person name="Ngo R."/>
            <person name="Nguyen L."/>
            <person name="Okwuonu G."/>
            <person name="Ongeri F."/>
            <person name="Patil S."/>
            <person name="Petrosino J."/>
            <person name="Pham C."/>
            <person name="Pham P."/>
            <person name="Pu L.-L."/>
            <person name="Puazo M."/>
            <person name="Raj R."/>
            <person name="Reid J."/>
            <person name="Rouhana J."/>
            <person name="Saada N."/>
            <person name="Shang Y."/>
            <person name="Simmons D."/>
            <person name="Thornton R."/>
            <person name="Warren J."/>
            <person name="Weissenberger G."/>
            <person name="Zhang J."/>
            <person name="Zhang L."/>
            <person name="Zhou C."/>
            <person name="Zhu D."/>
            <person name="Muzny D."/>
            <person name="Worley K."/>
            <person name="Gibbs R."/>
        </authorList>
    </citation>
    <scope>NUCLEOTIDE SEQUENCE [LARGE SCALE GENOMIC DNA]</scope>
    <source>
        <strain evidence="10 11">ATCC 49957</strain>
    </source>
</reference>
<comment type="similarity">
    <text evidence="1 8">Belongs to the precorrin methyltransferase family.</text>
</comment>
<dbReference type="InterPro" id="IPR006366">
    <property type="entry name" value="CobA/CysG_C"/>
</dbReference>
<dbReference type="OrthoDB" id="9815856at2"/>
<dbReference type="NCBIfam" id="NF004790">
    <property type="entry name" value="PRK06136.1"/>
    <property type="match status" value="1"/>
</dbReference>
<dbReference type="RefSeq" id="WP_007006439.1">
    <property type="nucleotide sequence ID" value="NZ_GG771088.1"/>
</dbReference>
<proteinExistence type="inferred from homology"/>
<dbReference type="GO" id="GO:0032259">
    <property type="term" value="P:methylation"/>
    <property type="evidence" value="ECO:0007669"/>
    <property type="project" value="UniProtKB-KW"/>
</dbReference>
<name>D5RNX4_9PROT</name>
<evidence type="ECO:0000256" key="7">
    <source>
        <dbReference type="ARBA" id="ARBA00025705"/>
    </source>
</evidence>
<protein>
    <recommendedName>
        <fullName evidence="2">uroporphyrinogen-III C-methyltransferase</fullName>
        <ecNumber evidence="2">2.1.1.107</ecNumber>
    </recommendedName>
</protein>
<gene>
    <name evidence="10" type="primary">cobA</name>
    <name evidence="10" type="ORF">HMPREF0731_2785</name>
</gene>
<evidence type="ECO:0000256" key="6">
    <source>
        <dbReference type="ARBA" id="ARBA00023244"/>
    </source>
</evidence>
<dbReference type="NCBIfam" id="TIGR01469">
    <property type="entry name" value="cobA_cysG_Cterm"/>
    <property type="match status" value="1"/>
</dbReference>
<dbReference type="PANTHER" id="PTHR45790:SF3">
    <property type="entry name" value="S-ADENOSYL-L-METHIONINE-DEPENDENT UROPORPHYRINOGEN III METHYLTRANSFERASE, CHLOROPLASTIC"/>
    <property type="match status" value="1"/>
</dbReference>
<dbReference type="EC" id="2.1.1.107" evidence="2"/>
<organism evidence="10 11">
    <name type="scientific">Pseudoroseomonas cervicalis ATCC 49957</name>
    <dbReference type="NCBI Taxonomy" id="525371"/>
    <lineage>
        <taxon>Bacteria</taxon>
        <taxon>Pseudomonadati</taxon>
        <taxon>Pseudomonadota</taxon>
        <taxon>Alphaproteobacteria</taxon>
        <taxon>Acetobacterales</taxon>
        <taxon>Roseomonadaceae</taxon>
        <taxon>Roseomonas</taxon>
    </lineage>
</organism>
<dbReference type="AlphaFoldDB" id="D5RNX4"/>
<comment type="caution">
    <text evidence="10">The sequence shown here is derived from an EMBL/GenBank/DDBJ whole genome shotgun (WGS) entry which is preliminary data.</text>
</comment>
<evidence type="ECO:0000256" key="3">
    <source>
        <dbReference type="ARBA" id="ARBA00022603"/>
    </source>
</evidence>
<keyword evidence="11" id="KW-1185">Reference proteome</keyword>
<feature type="non-terminal residue" evidence="10">
    <location>
        <position position="1"/>
    </location>
</feature>
<dbReference type="Proteomes" id="UP000005324">
    <property type="component" value="Unassembled WGS sequence"/>
</dbReference>
<dbReference type="InterPro" id="IPR014777">
    <property type="entry name" value="4pyrrole_Mease_sub1"/>
</dbReference>
<dbReference type="CDD" id="cd11642">
    <property type="entry name" value="SUMT"/>
    <property type="match status" value="1"/>
</dbReference>
<dbReference type="GO" id="GO:0004851">
    <property type="term" value="F:uroporphyrin-III C-methyltransferase activity"/>
    <property type="evidence" value="ECO:0007669"/>
    <property type="project" value="UniProtKB-EC"/>
</dbReference>
<feature type="domain" description="Tetrapyrrole methylase" evidence="9">
    <location>
        <begin position="21"/>
        <end position="230"/>
    </location>
</feature>
<keyword evidence="5" id="KW-0949">S-adenosyl-L-methionine</keyword>
<dbReference type="FunFam" id="3.40.1010.10:FF:000001">
    <property type="entry name" value="Siroheme synthase"/>
    <property type="match status" value="1"/>
</dbReference>
<dbReference type="SUPFAM" id="SSF53790">
    <property type="entry name" value="Tetrapyrrole methylase"/>
    <property type="match status" value="1"/>
</dbReference>
<dbReference type="Gene3D" id="3.40.1010.10">
    <property type="entry name" value="Cobalt-precorrin-4 Transmethylase, Domain 1"/>
    <property type="match status" value="1"/>
</dbReference>
<evidence type="ECO:0000259" key="9">
    <source>
        <dbReference type="Pfam" id="PF00590"/>
    </source>
</evidence>
<dbReference type="InterPro" id="IPR014776">
    <property type="entry name" value="4pyrrole_Mease_sub2"/>
</dbReference>
<keyword evidence="6" id="KW-0627">Porphyrin biosynthesis</keyword>
<dbReference type="PROSITE" id="PS00840">
    <property type="entry name" value="SUMT_2"/>
    <property type="match status" value="1"/>
</dbReference>
<evidence type="ECO:0000256" key="5">
    <source>
        <dbReference type="ARBA" id="ARBA00022691"/>
    </source>
</evidence>
<evidence type="ECO:0000256" key="4">
    <source>
        <dbReference type="ARBA" id="ARBA00022679"/>
    </source>
</evidence>
<dbReference type="UniPathway" id="UPA00262">
    <property type="reaction ID" value="UER00211"/>
</dbReference>
<dbReference type="HOGENOM" id="CLU_1096302_0_0_5"/>
<dbReference type="Pfam" id="PF00590">
    <property type="entry name" value="TP_methylase"/>
    <property type="match status" value="1"/>
</dbReference>
<dbReference type="InterPro" id="IPR000878">
    <property type="entry name" value="4pyrrol_Mease"/>
</dbReference>
<keyword evidence="3 8" id="KW-0489">Methyltransferase</keyword>
<dbReference type="InterPro" id="IPR035996">
    <property type="entry name" value="4pyrrol_Methylase_sf"/>
</dbReference>
<dbReference type="PROSITE" id="PS00839">
    <property type="entry name" value="SUMT_1"/>
    <property type="match status" value="1"/>
</dbReference>
<dbReference type="GO" id="GO:0019354">
    <property type="term" value="P:siroheme biosynthetic process"/>
    <property type="evidence" value="ECO:0007669"/>
    <property type="project" value="UniProtKB-UniPathway"/>
</dbReference>
<evidence type="ECO:0000256" key="2">
    <source>
        <dbReference type="ARBA" id="ARBA00012162"/>
    </source>
</evidence>